<dbReference type="Gene3D" id="1.20.1510.10">
    <property type="entry name" value="Cation efflux protein transmembrane domain"/>
    <property type="match status" value="1"/>
</dbReference>
<feature type="transmembrane region" description="Helical" evidence="9">
    <location>
        <begin position="241"/>
        <end position="263"/>
    </location>
</feature>
<gene>
    <name evidence="12" type="ORF">Tsubulata_004321</name>
</gene>
<evidence type="ECO:0008006" key="14">
    <source>
        <dbReference type="Google" id="ProtNLM"/>
    </source>
</evidence>
<evidence type="ECO:0000256" key="1">
    <source>
        <dbReference type="ARBA" id="ARBA00004141"/>
    </source>
</evidence>
<dbReference type="InterPro" id="IPR058533">
    <property type="entry name" value="Cation_efflux_TM"/>
</dbReference>
<feature type="transmembrane region" description="Helical" evidence="9">
    <location>
        <begin position="269"/>
        <end position="291"/>
    </location>
</feature>
<evidence type="ECO:0000256" key="5">
    <source>
        <dbReference type="ARBA" id="ARBA00022906"/>
    </source>
</evidence>
<dbReference type="InterPro" id="IPR002524">
    <property type="entry name" value="Cation_efflux"/>
</dbReference>
<evidence type="ECO:0000259" key="10">
    <source>
        <dbReference type="Pfam" id="PF01545"/>
    </source>
</evidence>
<evidence type="ECO:0000313" key="12">
    <source>
        <dbReference type="EMBL" id="KAJ4833300.1"/>
    </source>
</evidence>
<dbReference type="PANTHER" id="PTHR11562:SF54">
    <property type="entry name" value="METAL TOLERANCE PROTEIN B"/>
    <property type="match status" value="1"/>
</dbReference>
<evidence type="ECO:0000259" key="11">
    <source>
        <dbReference type="Pfam" id="PF16916"/>
    </source>
</evidence>
<evidence type="ECO:0000256" key="9">
    <source>
        <dbReference type="SAM" id="Phobius"/>
    </source>
</evidence>
<comment type="similarity">
    <text evidence="2">Belongs to the cation diffusion facilitator (CDF) transporter (TC 2.A.4) family. SLC30A subfamily.</text>
</comment>
<dbReference type="InterPro" id="IPR050681">
    <property type="entry name" value="CDF/SLC30A"/>
</dbReference>
<feature type="transmembrane region" description="Helical" evidence="9">
    <location>
        <begin position="165"/>
        <end position="186"/>
    </location>
</feature>
<evidence type="ECO:0000256" key="8">
    <source>
        <dbReference type="ARBA" id="ARBA00023136"/>
    </source>
</evidence>
<keyword evidence="13" id="KW-1185">Reference proteome</keyword>
<dbReference type="InterPro" id="IPR027469">
    <property type="entry name" value="Cation_efflux_TMD_sf"/>
</dbReference>
<feature type="transmembrane region" description="Helical" evidence="9">
    <location>
        <begin position="89"/>
        <end position="111"/>
    </location>
</feature>
<keyword evidence="3" id="KW-0813">Transport</keyword>
<proteinExistence type="inferred from homology"/>
<keyword evidence="5" id="KW-0862">Zinc</keyword>
<dbReference type="OrthoDB" id="9944568at2759"/>
<dbReference type="Proteomes" id="UP001141552">
    <property type="component" value="Unassembled WGS sequence"/>
</dbReference>
<dbReference type="SUPFAM" id="SSF160240">
    <property type="entry name" value="Cation efflux protein cytoplasmic domain-like"/>
    <property type="match status" value="1"/>
</dbReference>
<comment type="subcellular location">
    <subcellularLocation>
        <location evidence="1">Membrane</location>
        <topology evidence="1">Multi-pass membrane protein</topology>
    </subcellularLocation>
</comment>
<comment type="caution">
    <text evidence="12">The sequence shown here is derived from an EMBL/GenBank/DDBJ whole genome shotgun (WGS) entry which is preliminary data.</text>
</comment>
<keyword evidence="6 9" id="KW-1133">Transmembrane helix</keyword>
<evidence type="ECO:0000256" key="3">
    <source>
        <dbReference type="ARBA" id="ARBA00022448"/>
    </source>
</evidence>
<dbReference type="PANTHER" id="PTHR11562">
    <property type="entry name" value="CATION EFFLUX PROTEIN/ ZINC TRANSPORTER"/>
    <property type="match status" value="1"/>
</dbReference>
<feature type="transmembrane region" description="Helical" evidence="9">
    <location>
        <begin position="131"/>
        <end position="153"/>
    </location>
</feature>
<feature type="domain" description="Cation efflux protein cytoplasmic" evidence="11">
    <location>
        <begin position="303"/>
        <end position="376"/>
    </location>
</feature>
<dbReference type="GO" id="GO:0005773">
    <property type="term" value="C:vacuole"/>
    <property type="evidence" value="ECO:0007669"/>
    <property type="project" value="TreeGrafter"/>
</dbReference>
<dbReference type="Pfam" id="PF01545">
    <property type="entry name" value="Cation_efflux"/>
    <property type="match status" value="1"/>
</dbReference>
<keyword evidence="5" id="KW-0864">Zinc transport</keyword>
<dbReference type="InterPro" id="IPR027470">
    <property type="entry name" value="Cation_efflux_CTD"/>
</dbReference>
<evidence type="ECO:0000313" key="13">
    <source>
        <dbReference type="Proteomes" id="UP001141552"/>
    </source>
</evidence>
<dbReference type="GO" id="GO:0005886">
    <property type="term" value="C:plasma membrane"/>
    <property type="evidence" value="ECO:0007669"/>
    <property type="project" value="TreeGrafter"/>
</dbReference>
<feature type="domain" description="Cation efflux protein transmembrane" evidence="10">
    <location>
        <begin position="68"/>
        <end position="299"/>
    </location>
</feature>
<organism evidence="12 13">
    <name type="scientific">Turnera subulata</name>
    <dbReference type="NCBI Taxonomy" id="218843"/>
    <lineage>
        <taxon>Eukaryota</taxon>
        <taxon>Viridiplantae</taxon>
        <taxon>Streptophyta</taxon>
        <taxon>Embryophyta</taxon>
        <taxon>Tracheophyta</taxon>
        <taxon>Spermatophyta</taxon>
        <taxon>Magnoliopsida</taxon>
        <taxon>eudicotyledons</taxon>
        <taxon>Gunneridae</taxon>
        <taxon>Pentapetalae</taxon>
        <taxon>rosids</taxon>
        <taxon>fabids</taxon>
        <taxon>Malpighiales</taxon>
        <taxon>Passifloraceae</taxon>
        <taxon>Turnera</taxon>
    </lineage>
</organism>
<accession>A0A9Q0FMG8</accession>
<keyword evidence="7" id="KW-0406">Ion transport</keyword>
<dbReference type="EMBL" id="JAKUCV010004976">
    <property type="protein sequence ID" value="KAJ4833300.1"/>
    <property type="molecule type" value="Genomic_DNA"/>
</dbReference>
<evidence type="ECO:0000256" key="7">
    <source>
        <dbReference type="ARBA" id="ARBA00023065"/>
    </source>
</evidence>
<name>A0A9Q0FMG8_9ROSI</name>
<evidence type="ECO:0000256" key="2">
    <source>
        <dbReference type="ARBA" id="ARBA00008873"/>
    </source>
</evidence>
<sequence>MEHEEVSGLISEHQKDIGMVIASEDNVVFPIASAELSCNSVCSFSRQGYNTMGTEERSKSGTKLGGLIVFCLIVMAVEVVGGMEANSLAVITDAVHLLADVAGFFISLLALRASGWEATPHQSFGYSRFEVLGTLLSVQLIWLICGVLTYEAIDRIVNKNAGVNGRLMFGTAAFGFVVNLIMVIWMGHDHSHHSCHDHGHLHHHEGELEHSCAMTEQEKSTLVSGHVVEEKQVSNINIQGAYLHVVVDLIQSVGVMIAGALIWANPDWLIADLLCTLGFSVLVLGSTLPMLRDVFSILMERTPREINVGKLESDIKCISGVEDIHDLHVWSITRGKLVLSCHVNAEAEASSSQILNRIRDHCEKEYRIHHVTVQIEQ</sequence>
<feature type="transmembrane region" description="Helical" evidence="9">
    <location>
        <begin position="64"/>
        <end position="83"/>
    </location>
</feature>
<dbReference type="Pfam" id="PF16916">
    <property type="entry name" value="ZT_dimer"/>
    <property type="match status" value="1"/>
</dbReference>
<dbReference type="AlphaFoldDB" id="A0A9Q0FMG8"/>
<protein>
    <recommendedName>
        <fullName evidence="14">Cation efflux protein cytoplasmic domain-containing protein</fullName>
    </recommendedName>
</protein>
<reference evidence="12" key="1">
    <citation type="submission" date="2022-02" db="EMBL/GenBank/DDBJ databases">
        <authorList>
            <person name="Henning P.M."/>
            <person name="McCubbin A.G."/>
            <person name="Shore J.S."/>
        </authorList>
    </citation>
    <scope>NUCLEOTIDE SEQUENCE</scope>
    <source>
        <strain evidence="12">F60SS</strain>
        <tissue evidence="12">Leaves</tissue>
    </source>
</reference>
<evidence type="ECO:0000256" key="4">
    <source>
        <dbReference type="ARBA" id="ARBA00022692"/>
    </source>
</evidence>
<dbReference type="NCBIfam" id="TIGR01297">
    <property type="entry name" value="CDF"/>
    <property type="match status" value="1"/>
</dbReference>
<reference evidence="12" key="2">
    <citation type="journal article" date="2023" name="Plants (Basel)">
        <title>Annotation of the Turnera subulata (Passifloraceae) Draft Genome Reveals the S-Locus Evolved after the Divergence of Turneroideae from Passifloroideae in a Stepwise Manner.</title>
        <authorList>
            <person name="Henning P.M."/>
            <person name="Roalson E.H."/>
            <person name="Mir W."/>
            <person name="McCubbin A.G."/>
            <person name="Shore J.S."/>
        </authorList>
    </citation>
    <scope>NUCLEOTIDE SEQUENCE</scope>
    <source>
        <strain evidence="12">F60SS</strain>
    </source>
</reference>
<keyword evidence="8 9" id="KW-0472">Membrane</keyword>
<dbReference type="SUPFAM" id="SSF161111">
    <property type="entry name" value="Cation efflux protein transmembrane domain-like"/>
    <property type="match status" value="1"/>
</dbReference>
<evidence type="ECO:0000256" key="6">
    <source>
        <dbReference type="ARBA" id="ARBA00022989"/>
    </source>
</evidence>
<keyword evidence="4 9" id="KW-0812">Transmembrane</keyword>
<dbReference type="GO" id="GO:0005385">
    <property type="term" value="F:zinc ion transmembrane transporter activity"/>
    <property type="evidence" value="ECO:0007669"/>
    <property type="project" value="TreeGrafter"/>
</dbReference>
<dbReference type="InterPro" id="IPR036837">
    <property type="entry name" value="Cation_efflux_CTD_sf"/>
</dbReference>